<accession>A0A444YB28</accession>
<dbReference type="InterPro" id="IPR031052">
    <property type="entry name" value="FHY3/FAR1"/>
</dbReference>
<keyword evidence="1" id="KW-0479">Metal-binding</keyword>
<keyword evidence="3" id="KW-1185">Reference proteome</keyword>
<dbReference type="Proteomes" id="UP000289738">
    <property type="component" value="Chromosome B07"/>
</dbReference>
<comment type="subcellular location">
    <subcellularLocation>
        <location evidence="1">Nucleus</location>
    </subcellularLocation>
</comment>
<reference evidence="2 3" key="1">
    <citation type="submission" date="2019-01" db="EMBL/GenBank/DDBJ databases">
        <title>Sequencing of cultivated peanut Arachis hypogaea provides insights into genome evolution and oil improvement.</title>
        <authorList>
            <person name="Chen X."/>
        </authorList>
    </citation>
    <scope>NUCLEOTIDE SEQUENCE [LARGE SCALE GENOMIC DNA]</scope>
    <source>
        <strain evidence="3">cv. Fuhuasheng</strain>
        <tissue evidence="2">Leaves</tissue>
    </source>
</reference>
<dbReference type="GO" id="GO:0006355">
    <property type="term" value="P:regulation of DNA-templated transcription"/>
    <property type="evidence" value="ECO:0007669"/>
    <property type="project" value="UniProtKB-UniRule"/>
</dbReference>
<organism evidence="2 3">
    <name type="scientific">Arachis hypogaea</name>
    <name type="common">Peanut</name>
    <dbReference type="NCBI Taxonomy" id="3818"/>
    <lineage>
        <taxon>Eukaryota</taxon>
        <taxon>Viridiplantae</taxon>
        <taxon>Streptophyta</taxon>
        <taxon>Embryophyta</taxon>
        <taxon>Tracheophyta</taxon>
        <taxon>Spermatophyta</taxon>
        <taxon>Magnoliopsida</taxon>
        <taxon>eudicotyledons</taxon>
        <taxon>Gunneridae</taxon>
        <taxon>Pentapetalae</taxon>
        <taxon>rosids</taxon>
        <taxon>fabids</taxon>
        <taxon>Fabales</taxon>
        <taxon>Fabaceae</taxon>
        <taxon>Papilionoideae</taxon>
        <taxon>50 kb inversion clade</taxon>
        <taxon>dalbergioids sensu lato</taxon>
        <taxon>Dalbergieae</taxon>
        <taxon>Pterocarpus clade</taxon>
        <taxon>Arachis</taxon>
    </lineage>
</organism>
<gene>
    <name evidence="2" type="ORF">Ahy_B07g087022</name>
</gene>
<keyword evidence="1" id="KW-0539">Nucleus</keyword>
<dbReference type="GO" id="GO:0008270">
    <property type="term" value="F:zinc ion binding"/>
    <property type="evidence" value="ECO:0007669"/>
    <property type="project" value="UniProtKB-UniRule"/>
</dbReference>
<dbReference type="PANTHER" id="PTHR31669">
    <property type="entry name" value="PROTEIN FAR1-RELATED SEQUENCE 10-RELATED"/>
    <property type="match status" value="1"/>
</dbReference>
<keyword evidence="1" id="KW-0862">Zinc</keyword>
<sequence>MTDGDLAIKSVVSAVFPGAHHRLCSWHLLRNATAKGKFFTELNTTSRCKALNMHIGKFIHNGYNLREFVENFQHYLEFMSRRELVADYKFVYDDPVVKIKLKAIEQLTVTVYTKEVFEPFREVLMLASNVRVVSTKRMSTCVLFEVAMYCNHRLWAMAWVEENKEFSYSCQRMDLFGLPCVHMVRVLVYLNMTTIPRNFILNRWKKRAKQLSATNDKICVGKIPDATYMSMHTAMLEDCRELMNLSCQFFDNYFDVKTRLAKERLSPWEKHRQMLGVTEEVNRISVRDPL</sequence>
<dbReference type="OrthoDB" id="1432635at2759"/>
<comment type="similarity">
    <text evidence="1">Belongs to the FHY3/FAR1 family.</text>
</comment>
<name>A0A444YB28_ARAHY</name>
<keyword evidence="1" id="KW-0863">Zinc-finger</keyword>
<evidence type="ECO:0000313" key="3">
    <source>
        <dbReference type="Proteomes" id="UP000289738"/>
    </source>
</evidence>
<evidence type="ECO:0000256" key="1">
    <source>
        <dbReference type="RuleBase" id="RU367018"/>
    </source>
</evidence>
<comment type="caution">
    <text evidence="2">The sequence shown here is derived from an EMBL/GenBank/DDBJ whole genome shotgun (WGS) entry which is preliminary data.</text>
</comment>
<dbReference type="PANTHER" id="PTHR31669:SF292">
    <property type="entry name" value="OS02G0262500 PROTEIN"/>
    <property type="match status" value="1"/>
</dbReference>
<dbReference type="GO" id="GO:0005634">
    <property type="term" value="C:nucleus"/>
    <property type="evidence" value="ECO:0007669"/>
    <property type="project" value="UniProtKB-SubCell"/>
</dbReference>
<protein>
    <recommendedName>
        <fullName evidence="1">Protein FAR1-RELATED SEQUENCE</fullName>
    </recommendedName>
</protein>
<dbReference type="AlphaFoldDB" id="A0A444YB28"/>
<proteinExistence type="inferred from homology"/>
<comment type="function">
    <text evidence="1">Putative transcription activator involved in regulating light control of development.</text>
</comment>
<dbReference type="EMBL" id="SDMP01000017">
    <property type="protein sequence ID" value="RYQ99139.1"/>
    <property type="molecule type" value="Genomic_DNA"/>
</dbReference>
<evidence type="ECO:0000313" key="2">
    <source>
        <dbReference type="EMBL" id="RYQ99139.1"/>
    </source>
</evidence>